<evidence type="ECO:0000313" key="4">
    <source>
        <dbReference type="Proteomes" id="UP000238762"/>
    </source>
</evidence>
<comment type="caution">
    <text evidence="3">The sequence shown here is derived from an EMBL/GenBank/DDBJ whole genome shotgun (WGS) entry which is preliminary data.</text>
</comment>
<reference evidence="3 4" key="2">
    <citation type="submission" date="2018-03" db="EMBL/GenBank/DDBJ databases">
        <title>The ancient ancestry and fast evolution of plastids.</title>
        <authorList>
            <person name="Moore K.R."/>
            <person name="Magnabosco C."/>
            <person name="Momper L."/>
            <person name="Gold D.A."/>
            <person name="Bosak T."/>
            <person name="Fournier G.P."/>
        </authorList>
    </citation>
    <scope>NUCLEOTIDE SEQUENCE [LARGE SCALE GENOMIC DNA]</scope>
    <source>
        <strain evidence="3 4">CCAP 1448/3</strain>
    </source>
</reference>
<accession>A0A2T1BYC6</accession>
<evidence type="ECO:0000313" key="3">
    <source>
        <dbReference type="EMBL" id="PSB01011.1"/>
    </source>
</evidence>
<keyword evidence="2" id="KW-0732">Signal</keyword>
<evidence type="ECO:0000256" key="2">
    <source>
        <dbReference type="SAM" id="SignalP"/>
    </source>
</evidence>
<name>A0A2T1BYC6_9CYAN</name>
<organism evidence="3 4">
    <name type="scientific">Merismopedia glauca CCAP 1448/3</name>
    <dbReference type="NCBI Taxonomy" id="1296344"/>
    <lineage>
        <taxon>Bacteria</taxon>
        <taxon>Bacillati</taxon>
        <taxon>Cyanobacteriota</taxon>
        <taxon>Cyanophyceae</taxon>
        <taxon>Synechococcales</taxon>
        <taxon>Merismopediaceae</taxon>
        <taxon>Merismopedia</taxon>
    </lineage>
</organism>
<dbReference type="RefSeq" id="WP_106290880.1">
    <property type="nucleotide sequence ID" value="NZ_CAWNTC010000172.1"/>
</dbReference>
<feature type="signal peptide" evidence="2">
    <location>
        <begin position="1"/>
        <end position="25"/>
    </location>
</feature>
<dbReference type="AlphaFoldDB" id="A0A2T1BYC6"/>
<dbReference type="Proteomes" id="UP000238762">
    <property type="component" value="Unassembled WGS sequence"/>
</dbReference>
<feature type="compositionally biased region" description="Low complexity" evidence="1">
    <location>
        <begin position="36"/>
        <end position="56"/>
    </location>
</feature>
<dbReference type="EMBL" id="PVWJ01000138">
    <property type="protein sequence ID" value="PSB01011.1"/>
    <property type="molecule type" value="Genomic_DNA"/>
</dbReference>
<evidence type="ECO:0000256" key="1">
    <source>
        <dbReference type="SAM" id="MobiDB-lite"/>
    </source>
</evidence>
<dbReference type="OrthoDB" id="5517735at2"/>
<reference evidence="3 4" key="1">
    <citation type="submission" date="2018-02" db="EMBL/GenBank/DDBJ databases">
        <authorList>
            <person name="Cohen D.B."/>
            <person name="Kent A.D."/>
        </authorList>
    </citation>
    <scope>NUCLEOTIDE SEQUENCE [LARGE SCALE GENOMIC DNA]</scope>
    <source>
        <strain evidence="3 4">CCAP 1448/3</strain>
    </source>
</reference>
<keyword evidence="4" id="KW-1185">Reference proteome</keyword>
<protein>
    <submittedName>
        <fullName evidence="3">Uncharacterized protein</fullName>
    </submittedName>
</protein>
<sequence length="174" mass="18870">MKSIAFSSQKLLVSVLLSLVLLVSACGSQPPSRWDSAQQQSTQKTQVQTNKTNNSKATSGGSFNKFFPSASGGFQRVYTQEKTGFAEAKLKKNGQDVAVMSISDTTTNPSATTKFKQSSQKISGYPAVSQGSNGTAILVGKYQVKVQSRNPSFSQSDRETWLQKFDLNGLSRLR</sequence>
<feature type="region of interest" description="Disordered" evidence="1">
    <location>
        <begin position="31"/>
        <end position="63"/>
    </location>
</feature>
<dbReference type="PROSITE" id="PS51257">
    <property type="entry name" value="PROKAR_LIPOPROTEIN"/>
    <property type="match status" value="1"/>
</dbReference>
<feature type="chain" id="PRO_5015678137" evidence="2">
    <location>
        <begin position="26"/>
        <end position="174"/>
    </location>
</feature>
<proteinExistence type="predicted"/>
<gene>
    <name evidence="3" type="ORF">C7B64_20570</name>
</gene>